<evidence type="ECO:0000313" key="1">
    <source>
        <dbReference type="EMBL" id="OXC77959.1"/>
    </source>
</evidence>
<name>A0A226X4A4_CABSO</name>
<dbReference type="RefSeq" id="WP_179258313.1">
    <property type="nucleotide sequence ID" value="NZ_MTHB01000085.1"/>
</dbReference>
<protein>
    <recommendedName>
        <fullName evidence="3">Transposase</fullName>
    </recommendedName>
</protein>
<evidence type="ECO:0000313" key="2">
    <source>
        <dbReference type="Proteomes" id="UP000214720"/>
    </source>
</evidence>
<dbReference type="AlphaFoldDB" id="A0A226X4A4"/>
<accession>A0A226X4A4</accession>
<sequence>MNRSDSAAAKLPEPERQDLAVQALAGAGTISALAAQHGVSRKFVYAQTDKARAALEEAFASAVPEDDVLFELPVSKRWLRQVMVALTLICRSSYRGVVEFMRDLLGVSTSVGNVHDVQQWAAQQAAALDREQDLSGIRVGLHNEIFQGSRPVLAGVDAESTYCYLLAAEAHRDGDTWGVHLLDAAQQGLAPEYTIADAGQGLRAGQKAVWGDTPRHGDVFHIQRQCEELANTLGNLARGARSRREKLQAKLNQHRSRGRAGGFATQLRRARRTETQAHQLACDIRTLTQWLSHDILALAGPQLATRQALFDFIVEELGVREAPDARRIRPVRIALQNQRDDLLAFAGVLDAKLATIAQAASVPGDLVRAACVLHRKPTTSPAYWQGWGRLRSQLGGQFHAVFAAVAQVMDHTPRSSSLVENLNSRLRNYFTLRRHLGPHYLDLLRFFLNHRRFMRSRRVERQGKSPCELMTGRDHPHWLTILGLGALQPQQA</sequence>
<reference evidence="2" key="1">
    <citation type="submission" date="2017-01" db="EMBL/GenBank/DDBJ databases">
        <title>Genome Analysis of Deinococcus marmoris KOPRI26562.</title>
        <authorList>
            <person name="Kim J.H."/>
            <person name="Oh H.-M."/>
        </authorList>
    </citation>
    <scope>NUCLEOTIDE SEQUENCE [LARGE SCALE GENOMIC DNA]</scope>
    <source>
        <strain evidence="2">PAMC 26633</strain>
    </source>
</reference>
<evidence type="ECO:0008006" key="3">
    <source>
        <dbReference type="Google" id="ProtNLM"/>
    </source>
</evidence>
<dbReference type="Proteomes" id="UP000214720">
    <property type="component" value="Unassembled WGS sequence"/>
</dbReference>
<gene>
    <name evidence="1" type="ORF">BSU04_14225</name>
</gene>
<proteinExistence type="predicted"/>
<organism evidence="1 2">
    <name type="scientific">Caballeronia sordidicola</name>
    <name type="common">Burkholderia sordidicola</name>
    <dbReference type="NCBI Taxonomy" id="196367"/>
    <lineage>
        <taxon>Bacteria</taxon>
        <taxon>Pseudomonadati</taxon>
        <taxon>Pseudomonadota</taxon>
        <taxon>Betaproteobacteria</taxon>
        <taxon>Burkholderiales</taxon>
        <taxon>Burkholderiaceae</taxon>
        <taxon>Caballeronia</taxon>
    </lineage>
</organism>
<dbReference type="EMBL" id="MTHB01000085">
    <property type="protein sequence ID" value="OXC77959.1"/>
    <property type="molecule type" value="Genomic_DNA"/>
</dbReference>
<comment type="caution">
    <text evidence="1">The sequence shown here is derived from an EMBL/GenBank/DDBJ whole genome shotgun (WGS) entry which is preliminary data.</text>
</comment>